<dbReference type="CDD" id="cd14688">
    <property type="entry name" value="bZIP_YAP"/>
    <property type="match status" value="1"/>
</dbReference>
<keyword evidence="4" id="KW-1185">Reference proteome</keyword>
<evidence type="ECO:0000259" key="2">
    <source>
        <dbReference type="SMART" id="SM00338"/>
    </source>
</evidence>
<evidence type="ECO:0000313" key="3">
    <source>
        <dbReference type="EMBL" id="CRG89318.1"/>
    </source>
</evidence>
<organism evidence="3 4">
    <name type="scientific">Talaromyces islandicus</name>
    <name type="common">Penicillium islandicum</name>
    <dbReference type="NCBI Taxonomy" id="28573"/>
    <lineage>
        <taxon>Eukaryota</taxon>
        <taxon>Fungi</taxon>
        <taxon>Dikarya</taxon>
        <taxon>Ascomycota</taxon>
        <taxon>Pezizomycotina</taxon>
        <taxon>Eurotiomycetes</taxon>
        <taxon>Eurotiomycetidae</taxon>
        <taxon>Eurotiales</taxon>
        <taxon>Trichocomaceae</taxon>
        <taxon>Talaromyces</taxon>
        <taxon>Talaromyces sect. Islandici</taxon>
    </lineage>
</organism>
<protein>
    <recommendedName>
        <fullName evidence="2">BZIP domain-containing protein</fullName>
    </recommendedName>
</protein>
<dbReference type="Proteomes" id="UP000054383">
    <property type="component" value="Unassembled WGS sequence"/>
</dbReference>
<accession>A0A0U1M168</accession>
<dbReference type="Gene3D" id="1.20.5.170">
    <property type="match status" value="1"/>
</dbReference>
<feature type="region of interest" description="Disordered" evidence="1">
    <location>
        <begin position="406"/>
        <end position="441"/>
    </location>
</feature>
<evidence type="ECO:0000313" key="4">
    <source>
        <dbReference type="Proteomes" id="UP000054383"/>
    </source>
</evidence>
<feature type="compositionally biased region" description="Polar residues" evidence="1">
    <location>
        <begin position="275"/>
        <end position="302"/>
    </location>
</feature>
<name>A0A0U1M168_TALIS</name>
<reference evidence="3 4" key="1">
    <citation type="submission" date="2015-04" db="EMBL/GenBank/DDBJ databases">
        <authorList>
            <person name="Syromyatnikov M.Y."/>
            <person name="Popov V.N."/>
        </authorList>
    </citation>
    <scope>NUCLEOTIDE SEQUENCE [LARGE SCALE GENOMIC DNA]</scope>
    <source>
        <strain evidence="3">WF-38-12</strain>
    </source>
</reference>
<dbReference type="AlphaFoldDB" id="A0A0U1M168"/>
<feature type="region of interest" description="Disordered" evidence="1">
    <location>
        <begin position="268"/>
        <end position="305"/>
    </location>
</feature>
<dbReference type="SUPFAM" id="SSF57959">
    <property type="entry name" value="Leucine zipper domain"/>
    <property type="match status" value="1"/>
</dbReference>
<dbReference type="GO" id="GO:0003700">
    <property type="term" value="F:DNA-binding transcription factor activity"/>
    <property type="evidence" value="ECO:0007669"/>
    <property type="project" value="InterPro"/>
</dbReference>
<gene>
    <name evidence="3" type="ORF">PISL3812_06354</name>
</gene>
<dbReference type="InterPro" id="IPR046347">
    <property type="entry name" value="bZIP_sf"/>
</dbReference>
<evidence type="ECO:0000256" key="1">
    <source>
        <dbReference type="SAM" id="MobiDB-lite"/>
    </source>
</evidence>
<dbReference type="SMART" id="SM00338">
    <property type="entry name" value="BRLZ"/>
    <property type="match status" value="1"/>
</dbReference>
<feature type="compositionally biased region" description="Basic and acidic residues" evidence="1">
    <location>
        <begin position="202"/>
        <end position="214"/>
    </location>
</feature>
<dbReference type="OrthoDB" id="3535998at2759"/>
<dbReference type="InterPro" id="IPR004827">
    <property type="entry name" value="bZIP"/>
</dbReference>
<feature type="domain" description="BZIP" evidence="2">
    <location>
        <begin position="198"/>
        <end position="265"/>
    </location>
</feature>
<dbReference type="FunFam" id="1.20.5.170:FF:000093">
    <property type="entry name" value="BZIP transcription factor (Eurofung)"/>
    <property type="match status" value="1"/>
</dbReference>
<dbReference type="PANTHER" id="PTHR37012">
    <property type="entry name" value="B-ZIP TRANSCRIPTION FACTOR (EUROFUNG)-RELATED"/>
    <property type="match status" value="1"/>
</dbReference>
<sequence length="441" mass="48154">MVGKNAPPGTNRNCGWWLARNLRLREYTELGRLPKPARTAALNLIITGRIIIIGTGIGVGNVNAVGPTAQRVEPPSHRTWRLSNQHAERCLVCRSPLTLVSLPLPPSRRPLPPKHVPALHSGSHQAGYLWPFSTLNTKNQILNQIQLCIQLLHPASTSSQPDMAEKGSSPSSRRRESASSSAGKKRESRAGTRKVTSLTAEQLERKRANDREAQRTIRARTKEHIENLEHQVAELSAKGDQVDRVLQRNAALEAEIAHLRQQLAIMTADDERRSSTSSNPASVISSPFNSPPVTDSLSSASSMPPVPNHRMSMSHGTWHSYAPTTPGAAPEQAAYAMADPMAAGSAMHRQPHGLAYTTIPHSAAQYPTSDAYHGQMYSPRAAHPQLQQPQQHQSAPAHMAVAGMGYDSSFHLPQNPNQPAHAYPHPPPPSSQIQFQWDSRG</sequence>
<dbReference type="EMBL" id="CVMT01000006">
    <property type="protein sequence ID" value="CRG89318.1"/>
    <property type="molecule type" value="Genomic_DNA"/>
</dbReference>
<proteinExistence type="predicted"/>
<feature type="region of interest" description="Disordered" evidence="1">
    <location>
        <begin position="156"/>
        <end position="214"/>
    </location>
</feature>